<dbReference type="InterPro" id="IPR012808">
    <property type="entry name" value="CHP02453"/>
</dbReference>
<feature type="compositionally biased region" description="Acidic residues" evidence="1">
    <location>
        <begin position="414"/>
        <end position="423"/>
    </location>
</feature>
<proteinExistence type="predicted"/>
<dbReference type="Pfam" id="PF09365">
    <property type="entry name" value="DUF2461"/>
    <property type="match status" value="1"/>
</dbReference>
<evidence type="ECO:0000313" key="2">
    <source>
        <dbReference type="EMBL" id="KAK5093158.1"/>
    </source>
</evidence>
<gene>
    <name evidence="2" type="ORF">LTR24_004561</name>
</gene>
<dbReference type="EMBL" id="JAVRRG010000047">
    <property type="protein sequence ID" value="KAK5093158.1"/>
    <property type="molecule type" value="Genomic_DNA"/>
</dbReference>
<dbReference type="Proteomes" id="UP001345013">
    <property type="component" value="Unassembled WGS sequence"/>
</dbReference>
<feature type="compositionally biased region" description="Polar residues" evidence="1">
    <location>
        <begin position="129"/>
        <end position="140"/>
    </location>
</feature>
<keyword evidence="3" id="KW-1185">Reference proteome</keyword>
<name>A0ABR0KC44_9EURO</name>
<protein>
    <recommendedName>
        <fullName evidence="4">DUF2461 domain-containing protein</fullName>
    </recommendedName>
</protein>
<comment type="caution">
    <text evidence="2">The sequence shown here is derived from an EMBL/GenBank/DDBJ whole genome shotgun (WGS) entry which is preliminary data.</text>
</comment>
<evidence type="ECO:0008006" key="4">
    <source>
        <dbReference type="Google" id="ProtNLM"/>
    </source>
</evidence>
<feature type="compositionally biased region" description="Basic and acidic residues" evidence="1">
    <location>
        <begin position="54"/>
        <end position="71"/>
    </location>
</feature>
<dbReference type="PANTHER" id="PTHR36452:SF1">
    <property type="entry name" value="DUF2461 DOMAIN-CONTAINING PROTEIN"/>
    <property type="match status" value="1"/>
</dbReference>
<evidence type="ECO:0000256" key="1">
    <source>
        <dbReference type="SAM" id="MobiDB-lite"/>
    </source>
</evidence>
<dbReference type="PANTHER" id="PTHR36452">
    <property type="entry name" value="CHROMOSOME 12, WHOLE GENOME SHOTGUN SEQUENCE"/>
    <property type="match status" value="1"/>
</dbReference>
<evidence type="ECO:0000313" key="3">
    <source>
        <dbReference type="Proteomes" id="UP001345013"/>
    </source>
</evidence>
<feature type="region of interest" description="Disordered" evidence="1">
    <location>
        <begin position="414"/>
        <end position="435"/>
    </location>
</feature>
<feature type="compositionally biased region" description="Acidic residues" evidence="1">
    <location>
        <begin position="72"/>
        <end position="95"/>
    </location>
</feature>
<feature type="compositionally biased region" description="Low complexity" evidence="1">
    <location>
        <begin position="425"/>
        <end position="435"/>
    </location>
</feature>
<sequence length="435" mass="49147">MPKRKSTKAVVAPTPPSASKHKRQASVPDTPRSNIPTLPTRSSKRIKTVPYPLPEDHLTPKRSKYFEHFGEDAEDGSDDPGSEAEEPESGYEDQDNSVAETEESSREGDDYESEENKKRLKRGPRAGQKANSAEQLVNTKNDLWREGVKTGLGPGKQVFIEKPKARGDGGIKYVPERIHPHTFDFLKDLKKNNDRIWFKAHDADYRASWKDFESFVDSLTQKIAEVDETIPELPPRDLVFRVYRDIRFSSDPTPYKPHFSAAWSRTGRKGPYACYYVHIQPDGKSFVGSGLWHPEADPVKLLRTDIDQRSSRIRTVLTDAGIRRHIFGGIGKDENKAVKAFCKQNEENALKTKPKGYEADNANIELLRLRNFTIGQKISDQEILSASGLDRVIELIKVMHPFVTYLNNVVMPDEEFDDNEDQGDSSSSSSQPTSD</sequence>
<feature type="compositionally biased region" description="Polar residues" evidence="1">
    <location>
        <begin position="31"/>
        <end position="41"/>
    </location>
</feature>
<feature type="region of interest" description="Disordered" evidence="1">
    <location>
        <begin position="1"/>
        <end position="140"/>
    </location>
</feature>
<organism evidence="2 3">
    <name type="scientific">Lithohypha guttulata</name>
    <dbReference type="NCBI Taxonomy" id="1690604"/>
    <lineage>
        <taxon>Eukaryota</taxon>
        <taxon>Fungi</taxon>
        <taxon>Dikarya</taxon>
        <taxon>Ascomycota</taxon>
        <taxon>Pezizomycotina</taxon>
        <taxon>Eurotiomycetes</taxon>
        <taxon>Chaetothyriomycetidae</taxon>
        <taxon>Chaetothyriales</taxon>
        <taxon>Trichomeriaceae</taxon>
        <taxon>Lithohypha</taxon>
    </lineage>
</organism>
<accession>A0ABR0KC44</accession>
<dbReference type="NCBIfam" id="TIGR02453">
    <property type="entry name" value="TIGR02453 family protein"/>
    <property type="match status" value="1"/>
</dbReference>
<reference evidence="2 3" key="1">
    <citation type="submission" date="2023-08" db="EMBL/GenBank/DDBJ databases">
        <title>Black Yeasts Isolated from many extreme environments.</title>
        <authorList>
            <person name="Coleine C."/>
            <person name="Stajich J.E."/>
            <person name="Selbmann L."/>
        </authorList>
    </citation>
    <scope>NUCLEOTIDE SEQUENCE [LARGE SCALE GENOMIC DNA]</scope>
    <source>
        <strain evidence="2 3">CCFEE 5885</strain>
    </source>
</reference>